<evidence type="ECO:0000313" key="3">
    <source>
        <dbReference type="EMBL" id="TLE01118.1"/>
    </source>
</evidence>
<dbReference type="Proteomes" id="UP000029922">
    <property type="component" value="Unassembled WGS sequence"/>
</dbReference>
<dbReference type="Proteomes" id="UP000255139">
    <property type="component" value="Unassembled WGS sequence"/>
</dbReference>
<accession>A0A099U0J7</accession>
<name>A0A099U0J7_9HELI</name>
<dbReference type="InterPro" id="IPR011576">
    <property type="entry name" value="Pyridox_Oxase_N"/>
</dbReference>
<dbReference type="EMBL" id="JRPD02000003">
    <property type="protein sequence ID" value="TLE01118.1"/>
    <property type="molecule type" value="Genomic_DNA"/>
</dbReference>
<dbReference type="AlphaFoldDB" id="A0A099U0J7"/>
<dbReference type="RefSeq" id="WP_034557920.1">
    <property type="nucleotide sequence ID" value="NZ_FZML01000005.1"/>
</dbReference>
<dbReference type="Gene3D" id="2.30.110.10">
    <property type="entry name" value="Electron Transport, Fmn-binding Protein, Chain A"/>
    <property type="match status" value="1"/>
</dbReference>
<reference evidence="2 5" key="2">
    <citation type="submission" date="2018-06" db="EMBL/GenBank/DDBJ databases">
        <authorList>
            <consortium name="Pathogen Informatics"/>
            <person name="Doyle S."/>
        </authorList>
    </citation>
    <scope>NUCLEOTIDE SEQUENCE [LARGE SCALE GENOMIC DNA]</scope>
    <source>
        <strain evidence="2 5">NCTC12714</strain>
    </source>
</reference>
<dbReference type="SUPFAM" id="SSF50475">
    <property type="entry name" value="FMN-binding split barrel"/>
    <property type="match status" value="1"/>
</dbReference>
<evidence type="ECO:0000313" key="2">
    <source>
        <dbReference type="EMBL" id="STQ85986.1"/>
    </source>
</evidence>
<sequence>MYKDSEFHEVASFLEQNNIQILSTSFNNNPISRPVGSVIIVDNKIWYCVGNDKLMFSQLQDNPRICICVCANDFSWIRIMADAVFNNDIAVKKIFISKGNTRFSDPDDDMMSIFYLSNVYAEIHRQGNRKIFRF</sequence>
<proteinExistence type="predicted"/>
<evidence type="ECO:0000313" key="4">
    <source>
        <dbReference type="Proteomes" id="UP000029922"/>
    </source>
</evidence>
<keyword evidence="5" id="KW-1185">Reference proteome</keyword>
<feature type="domain" description="Pyridoxamine 5'-phosphate oxidase N-terminal" evidence="1">
    <location>
        <begin position="8"/>
        <end position="104"/>
    </location>
</feature>
<evidence type="ECO:0000259" key="1">
    <source>
        <dbReference type="Pfam" id="PF01243"/>
    </source>
</evidence>
<dbReference type="Pfam" id="PF01243">
    <property type="entry name" value="PNPOx_N"/>
    <property type="match status" value="1"/>
</dbReference>
<dbReference type="OrthoDB" id="9792542at2"/>
<dbReference type="EMBL" id="UGJE01000002">
    <property type="protein sequence ID" value="STQ85986.1"/>
    <property type="molecule type" value="Genomic_DNA"/>
</dbReference>
<protein>
    <submittedName>
        <fullName evidence="2">Uncharacterized conserved protein</fullName>
    </submittedName>
</protein>
<evidence type="ECO:0000313" key="5">
    <source>
        <dbReference type="Proteomes" id="UP000255139"/>
    </source>
</evidence>
<organism evidence="2 5">
    <name type="scientific">Helicobacter muridarum</name>
    <dbReference type="NCBI Taxonomy" id="216"/>
    <lineage>
        <taxon>Bacteria</taxon>
        <taxon>Pseudomonadati</taxon>
        <taxon>Campylobacterota</taxon>
        <taxon>Epsilonproteobacteria</taxon>
        <taxon>Campylobacterales</taxon>
        <taxon>Helicobacteraceae</taxon>
        <taxon>Helicobacter</taxon>
    </lineage>
</organism>
<gene>
    <name evidence="3" type="ORF">LS73_002260</name>
    <name evidence="2" type="ORF">NCTC12714_00776</name>
</gene>
<dbReference type="STRING" id="216.LS73_04830"/>
<dbReference type="InterPro" id="IPR012349">
    <property type="entry name" value="Split_barrel_FMN-bd"/>
</dbReference>
<reference evidence="3 4" key="1">
    <citation type="journal article" date="2014" name="Genome Announc.">
        <title>Draft genome sequences of eight enterohepatic helicobacter species isolated from both laboratory and wild rodents.</title>
        <authorList>
            <person name="Sheh A."/>
            <person name="Shen Z."/>
            <person name="Fox J.G."/>
        </authorList>
    </citation>
    <scope>NUCLEOTIDE SEQUENCE [LARGE SCALE GENOMIC DNA]</scope>
    <source>
        <strain evidence="3 4">ST1</strain>
    </source>
</reference>